<evidence type="ECO:0000313" key="1">
    <source>
        <dbReference type="EMBL" id="MBX44694.1"/>
    </source>
</evidence>
<sequence length="37" mass="4338">MFQMLPSRYSPAVFGAKLWILLQCQQVSSWTSVKIRH</sequence>
<accession>A0A2P2NQI8</accession>
<proteinExistence type="predicted"/>
<protein>
    <submittedName>
        <fullName evidence="1">Uncharacterized protein MANES_08G156400</fullName>
    </submittedName>
</protein>
<reference evidence="1" key="1">
    <citation type="submission" date="2018-02" db="EMBL/GenBank/DDBJ databases">
        <title>Rhizophora mucronata_Transcriptome.</title>
        <authorList>
            <person name="Meera S.P."/>
            <person name="Sreeshan A."/>
            <person name="Augustine A."/>
        </authorList>
    </citation>
    <scope>NUCLEOTIDE SEQUENCE</scope>
    <source>
        <tissue evidence="1">Leaf</tissue>
    </source>
</reference>
<dbReference type="AlphaFoldDB" id="A0A2P2NQI8"/>
<dbReference type="EMBL" id="GGEC01064210">
    <property type="protein sequence ID" value="MBX44694.1"/>
    <property type="molecule type" value="Transcribed_RNA"/>
</dbReference>
<name>A0A2P2NQI8_RHIMU</name>
<organism evidence="1">
    <name type="scientific">Rhizophora mucronata</name>
    <name type="common">Asiatic mangrove</name>
    <dbReference type="NCBI Taxonomy" id="61149"/>
    <lineage>
        <taxon>Eukaryota</taxon>
        <taxon>Viridiplantae</taxon>
        <taxon>Streptophyta</taxon>
        <taxon>Embryophyta</taxon>
        <taxon>Tracheophyta</taxon>
        <taxon>Spermatophyta</taxon>
        <taxon>Magnoliopsida</taxon>
        <taxon>eudicotyledons</taxon>
        <taxon>Gunneridae</taxon>
        <taxon>Pentapetalae</taxon>
        <taxon>rosids</taxon>
        <taxon>fabids</taxon>
        <taxon>Malpighiales</taxon>
        <taxon>Rhizophoraceae</taxon>
        <taxon>Rhizophora</taxon>
    </lineage>
</organism>